<dbReference type="GO" id="GO:0003676">
    <property type="term" value="F:nucleic acid binding"/>
    <property type="evidence" value="ECO:0007669"/>
    <property type="project" value="InterPro"/>
</dbReference>
<accession>A0A7X6LBS2</accession>
<dbReference type="Proteomes" id="UP000540698">
    <property type="component" value="Unassembled WGS sequence"/>
</dbReference>
<evidence type="ECO:0000256" key="2">
    <source>
        <dbReference type="ARBA" id="ARBA00022603"/>
    </source>
</evidence>
<dbReference type="InterPro" id="IPR029063">
    <property type="entry name" value="SAM-dependent_MTases_sf"/>
</dbReference>
<dbReference type="InterPro" id="IPR004557">
    <property type="entry name" value="PrmC-related"/>
</dbReference>
<dbReference type="CDD" id="cd02440">
    <property type="entry name" value="AdoMet_MTases"/>
    <property type="match status" value="1"/>
</dbReference>
<dbReference type="EMBL" id="JAAXOS010000026">
    <property type="protein sequence ID" value="NKY31142.1"/>
    <property type="molecule type" value="Genomic_DNA"/>
</dbReference>
<feature type="domain" description="Methyltransferase small" evidence="5">
    <location>
        <begin position="4"/>
        <end position="105"/>
    </location>
</feature>
<evidence type="ECO:0000313" key="7">
    <source>
        <dbReference type="Proteomes" id="UP000540698"/>
    </source>
</evidence>
<comment type="caution">
    <text evidence="6">The sequence shown here is derived from an EMBL/GenBank/DDBJ whole genome shotgun (WGS) entry which is preliminary data.</text>
</comment>
<dbReference type="RefSeq" id="WP_062970682.1">
    <property type="nucleotide sequence ID" value="NZ_JAAXOS010000026.1"/>
</dbReference>
<dbReference type="NCBIfam" id="TIGR00537">
    <property type="entry name" value="hemK_rel_arch"/>
    <property type="match status" value="1"/>
</dbReference>
<proteinExistence type="inferred from homology"/>
<dbReference type="InterPro" id="IPR007848">
    <property type="entry name" value="Small_mtfrase_dom"/>
</dbReference>
<organism evidence="6 7">
    <name type="scientific">Nocardia gamkensis</name>
    <dbReference type="NCBI Taxonomy" id="352869"/>
    <lineage>
        <taxon>Bacteria</taxon>
        <taxon>Bacillati</taxon>
        <taxon>Actinomycetota</taxon>
        <taxon>Actinomycetes</taxon>
        <taxon>Mycobacteriales</taxon>
        <taxon>Nocardiaceae</taxon>
        <taxon>Nocardia</taxon>
    </lineage>
</organism>
<protein>
    <submittedName>
        <fullName evidence="6">Methyltransferase</fullName>
    </submittedName>
</protein>
<keyword evidence="2 6" id="KW-0489">Methyltransferase</keyword>
<dbReference type="Gene3D" id="3.40.50.150">
    <property type="entry name" value="Vaccinia Virus protein VP39"/>
    <property type="match status" value="1"/>
</dbReference>
<dbReference type="GO" id="GO:0032259">
    <property type="term" value="P:methylation"/>
    <property type="evidence" value="ECO:0007669"/>
    <property type="project" value="UniProtKB-KW"/>
</dbReference>
<evidence type="ECO:0000256" key="3">
    <source>
        <dbReference type="ARBA" id="ARBA00022679"/>
    </source>
</evidence>
<keyword evidence="7" id="KW-1185">Reference proteome</keyword>
<dbReference type="InterPro" id="IPR052190">
    <property type="entry name" value="Euk-Arch_PrmC-MTase"/>
</dbReference>
<evidence type="ECO:0000259" key="5">
    <source>
        <dbReference type="Pfam" id="PF05175"/>
    </source>
</evidence>
<dbReference type="Pfam" id="PF05175">
    <property type="entry name" value="MTS"/>
    <property type="match status" value="1"/>
</dbReference>
<evidence type="ECO:0000256" key="4">
    <source>
        <dbReference type="ARBA" id="ARBA00022691"/>
    </source>
</evidence>
<evidence type="ECO:0000256" key="1">
    <source>
        <dbReference type="ARBA" id="ARBA00006149"/>
    </source>
</evidence>
<dbReference type="GO" id="GO:0035657">
    <property type="term" value="C:eRF1 methyltransferase complex"/>
    <property type="evidence" value="ECO:0007669"/>
    <property type="project" value="TreeGrafter"/>
</dbReference>
<dbReference type="InterPro" id="IPR002052">
    <property type="entry name" value="DNA_methylase_N6_adenine_CS"/>
</dbReference>
<dbReference type="AlphaFoldDB" id="A0A7X6LBS2"/>
<dbReference type="GO" id="GO:0008170">
    <property type="term" value="F:N-methyltransferase activity"/>
    <property type="evidence" value="ECO:0007669"/>
    <property type="project" value="UniProtKB-ARBA"/>
</dbReference>
<comment type="similarity">
    <text evidence="1">Belongs to the eukaryotic/archaeal PrmC-related family.</text>
</comment>
<dbReference type="PANTHER" id="PTHR45875:SF1">
    <property type="entry name" value="METHYLTRANSFERASE N6AMT1"/>
    <property type="match status" value="1"/>
</dbReference>
<dbReference type="PROSITE" id="PS00092">
    <property type="entry name" value="N6_MTASE"/>
    <property type="match status" value="1"/>
</dbReference>
<sequence>MLIRPPGVYSPQLDTWLLVRALAEAGVPRGGHAVDVCTGTGALAVAAAYTGAARVTAVDVSRSAVVSAWLNCRLRGIDAEVLRGDFAAVLGGRSFDLVLANPPYVPAPEGTDSRGVARAWDAGAGGRAILDQLCAALPTLLKPRGVALIVHSALSDPDSTLAQLRERELKAAIVARATVPFGPVLRRRAQWLESAGLIGPGQRMEDLVVIRADRIRQ</sequence>
<dbReference type="SUPFAM" id="SSF53335">
    <property type="entry name" value="S-adenosyl-L-methionine-dependent methyltransferases"/>
    <property type="match status" value="1"/>
</dbReference>
<dbReference type="GO" id="GO:0008757">
    <property type="term" value="F:S-adenosylmethionine-dependent methyltransferase activity"/>
    <property type="evidence" value="ECO:0007669"/>
    <property type="project" value="TreeGrafter"/>
</dbReference>
<evidence type="ECO:0000313" key="6">
    <source>
        <dbReference type="EMBL" id="NKY31142.1"/>
    </source>
</evidence>
<keyword evidence="4" id="KW-0949">S-adenosyl-L-methionine</keyword>
<dbReference type="PANTHER" id="PTHR45875">
    <property type="entry name" value="METHYLTRANSFERASE N6AMT1"/>
    <property type="match status" value="1"/>
</dbReference>
<name>A0A7X6LBS2_9NOCA</name>
<dbReference type="GO" id="GO:0008276">
    <property type="term" value="F:protein methyltransferase activity"/>
    <property type="evidence" value="ECO:0007669"/>
    <property type="project" value="TreeGrafter"/>
</dbReference>
<keyword evidence="3 6" id="KW-0808">Transferase</keyword>
<gene>
    <name evidence="6" type="ORF">HGB38_33815</name>
</gene>
<reference evidence="6 7" key="1">
    <citation type="submission" date="2020-04" db="EMBL/GenBank/DDBJ databases">
        <title>MicrobeNet Type strains.</title>
        <authorList>
            <person name="Nicholson A.C."/>
        </authorList>
    </citation>
    <scope>NUCLEOTIDE SEQUENCE [LARGE SCALE GENOMIC DNA]</scope>
    <source>
        <strain evidence="6 7">DSM 44956</strain>
    </source>
</reference>